<dbReference type="Pfam" id="PF03466">
    <property type="entry name" value="LysR_substrate"/>
    <property type="match status" value="1"/>
</dbReference>
<evidence type="ECO:0000313" key="6">
    <source>
        <dbReference type="Proteomes" id="UP000194457"/>
    </source>
</evidence>
<evidence type="ECO:0000256" key="3">
    <source>
        <dbReference type="ARBA" id="ARBA00023125"/>
    </source>
</evidence>
<dbReference type="Proteomes" id="UP000194457">
    <property type="component" value="Chromosome"/>
</dbReference>
<dbReference type="AlphaFoldDB" id="A0A240UM76"/>
<dbReference type="InterPro" id="IPR036388">
    <property type="entry name" value="WH-like_DNA-bd_sf"/>
</dbReference>
<evidence type="ECO:0000256" key="4">
    <source>
        <dbReference type="ARBA" id="ARBA00023163"/>
    </source>
</evidence>
<dbReference type="InterPro" id="IPR005119">
    <property type="entry name" value="LysR_subst-bd"/>
</dbReference>
<protein>
    <submittedName>
        <fullName evidence="5">LysR family transcriptional regulator</fullName>
    </submittedName>
</protein>
<evidence type="ECO:0000256" key="2">
    <source>
        <dbReference type="ARBA" id="ARBA00023015"/>
    </source>
</evidence>
<dbReference type="GO" id="GO:0006351">
    <property type="term" value="P:DNA-templated transcription"/>
    <property type="evidence" value="ECO:0007669"/>
    <property type="project" value="TreeGrafter"/>
</dbReference>
<evidence type="ECO:0000313" key="5">
    <source>
        <dbReference type="EMBL" id="ART62142.1"/>
    </source>
</evidence>
<dbReference type="KEGG" id="kma:B9H00_02845"/>
<dbReference type="InterPro" id="IPR058163">
    <property type="entry name" value="LysR-type_TF_proteobact-type"/>
</dbReference>
<proteinExistence type="inferred from homology"/>
<dbReference type="PROSITE" id="PS50931">
    <property type="entry name" value="HTH_LYSR"/>
    <property type="match status" value="1"/>
</dbReference>
<dbReference type="EMBL" id="CP021358">
    <property type="protein sequence ID" value="ART62142.1"/>
    <property type="molecule type" value="Genomic_DNA"/>
</dbReference>
<keyword evidence="2" id="KW-0805">Transcription regulation</keyword>
<dbReference type="OrthoDB" id="6787458at2"/>
<dbReference type="SUPFAM" id="SSF53850">
    <property type="entry name" value="Periplasmic binding protein-like II"/>
    <property type="match status" value="1"/>
</dbReference>
<accession>A0A240UM76</accession>
<dbReference type="Gene3D" id="3.40.190.10">
    <property type="entry name" value="Periplasmic binding protein-like II"/>
    <property type="match status" value="2"/>
</dbReference>
<sequence>MPSATTAMHAGLHVFACAARNLSFTRAAGELNVTTGAVSQQIRLLEERLGFRLFHRHPRRLTLTAEGERLAEAVLSAHGRIDQELKRLSRGLMSGELVLRCVPSFLTRWLMPRLPRLQAQLPALDIYLHAEDSDRTLTEENFDLAIDLGNDHYPGMASTLLMEEIIFPVCAPSLFSHRPALNHPDRLSHYPLLHDVTAWRGSSAHGEWHHYLEAIGADTLGIQRGYSFNRHDLTMEAARAGMGIAIARQTLLRDELSSGELIAPLPQRVNTGRHYAIVHAFGALDDPRIRAVHDWICAEARRTPGS</sequence>
<keyword evidence="6" id="KW-1185">Reference proteome</keyword>
<comment type="similarity">
    <text evidence="1">Belongs to the LysR transcriptional regulatory family.</text>
</comment>
<evidence type="ECO:0000256" key="1">
    <source>
        <dbReference type="ARBA" id="ARBA00009437"/>
    </source>
</evidence>
<dbReference type="GO" id="GO:0003700">
    <property type="term" value="F:DNA-binding transcription factor activity"/>
    <property type="evidence" value="ECO:0007669"/>
    <property type="project" value="InterPro"/>
</dbReference>
<dbReference type="PANTHER" id="PTHR30537">
    <property type="entry name" value="HTH-TYPE TRANSCRIPTIONAL REGULATOR"/>
    <property type="match status" value="1"/>
</dbReference>
<dbReference type="PRINTS" id="PR00039">
    <property type="entry name" value="HTHLYSR"/>
</dbReference>
<reference evidence="5 6" key="1">
    <citation type="submission" date="2017-05" db="EMBL/GenBank/DDBJ databases">
        <authorList>
            <person name="Song R."/>
            <person name="Chenine A.L."/>
            <person name="Ruprecht R.M."/>
        </authorList>
    </citation>
    <scope>NUCLEOTIDE SEQUENCE [LARGE SCALE GENOMIC DNA]</scope>
    <source>
        <strain evidence="5">SW32</strain>
    </source>
</reference>
<dbReference type="SUPFAM" id="SSF46785">
    <property type="entry name" value="Winged helix' DNA-binding domain"/>
    <property type="match status" value="1"/>
</dbReference>
<organism evidence="5 6">
    <name type="scientific">Kushneria marisflavi</name>
    <dbReference type="NCBI Taxonomy" id="157779"/>
    <lineage>
        <taxon>Bacteria</taxon>
        <taxon>Pseudomonadati</taxon>
        <taxon>Pseudomonadota</taxon>
        <taxon>Gammaproteobacteria</taxon>
        <taxon>Oceanospirillales</taxon>
        <taxon>Halomonadaceae</taxon>
        <taxon>Kushneria</taxon>
    </lineage>
</organism>
<dbReference type="CDD" id="cd08432">
    <property type="entry name" value="PBP2_GcdR_TrpI_HvrB_AmpR_like"/>
    <property type="match status" value="1"/>
</dbReference>
<gene>
    <name evidence="5" type="ORF">B9H00_02845</name>
</gene>
<dbReference type="InterPro" id="IPR036390">
    <property type="entry name" value="WH_DNA-bd_sf"/>
</dbReference>
<dbReference type="RefSeq" id="WP_086899393.1">
    <property type="nucleotide sequence ID" value="NZ_CP021358.1"/>
</dbReference>
<dbReference type="Pfam" id="PF00126">
    <property type="entry name" value="HTH_1"/>
    <property type="match status" value="1"/>
</dbReference>
<dbReference type="InterPro" id="IPR000847">
    <property type="entry name" value="LysR_HTH_N"/>
</dbReference>
<dbReference type="Gene3D" id="1.10.10.10">
    <property type="entry name" value="Winged helix-like DNA-binding domain superfamily/Winged helix DNA-binding domain"/>
    <property type="match status" value="1"/>
</dbReference>
<dbReference type="PANTHER" id="PTHR30537:SF74">
    <property type="entry name" value="HTH-TYPE TRANSCRIPTIONAL REGULATOR TRPI"/>
    <property type="match status" value="1"/>
</dbReference>
<name>A0A240UM76_9GAMM</name>
<keyword evidence="4" id="KW-0804">Transcription</keyword>
<dbReference type="GO" id="GO:0043565">
    <property type="term" value="F:sequence-specific DNA binding"/>
    <property type="evidence" value="ECO:0007669"/>
    <property type="project" value="TreeGrafter"/>
</dbReference>
<keyword evidence="3" id="KW-0238">DNA-binding</keyword>